<dbReference type="GO" id="GO:0016740">
    <property type="term" value="F:transferase activity"/>
    <property type="evidence" value="ECO:0007669"/>
    <property type="project" value="UniProtKB-KW"/>
</dbReference>
<evidence type="ECO:0000313" key="2">
    <source>
        <dbReference type="Proteomes" id="UP000215616"/>
    </source>
</evidence>
<accession>A0A258D7F1</accession>
<gene>
    <name evidence="1" type="ORF">B7Z12_09385</name>
</gene>
<feature type="non-terminal residue" evidence="1">
    <location>
        <position position="1"/>
    </location>
</feature>
<evidence type="ECO:0000313" key="1">
    <source>
        <dbReference type="EMBL" id="OYX03707.1"/>
    </source>
</evidence>
<reference evidence="1 2" key="1">
    <citation type="submission" date="2017-03" db="EMBL/GenBank/DDBJ databases">
        <title>Lifting the veil on microbial sulfur biogeochemistry in mining wastewaters.</title>
        <authorList>
            <person name="Kantor R.S."/>
            <person name="Colenbrander Nelson T."/>
            <person name="Marshall S."/>
            <person name="Bennett D."/>
            <person name="Apte S."/>
            <person name="Camacho D."/>
            <person name="Thomas B.C."/>
            <person name="Warren L.A."/>
            <person name="Banfield J.F."/>
        </authorList>
    </citation>
    <scope>NUCLEOTIDE SEQUENCE [LARGE SCALE GENOMIC DNA]</scope>
    <source>
        <strain evidence="1">32-67-7</strain>
    </source>
</reference>
<name>A0A258D7F1_CAUVI</name>
<dbReference type="EMBL" id="NCDQ01000127">
    <property type="protein sequence ID" value="OYX03707.1"/>
    <property type="molecule type" value="Genomic_DNA"/>
</dbReference>
<keyword evidence="1" id="KW-0808">Transferase</keyword>
<sequence>AMRMTVISVRDTLIAWYERRGYRLTGETQPFPYGDARFGLPQRDDLAFVVMEKAL</sequence>
<dbReference type="AlphaFoldDB" id="A0A258D7F1"/>
<protein>
    <submittedName>
        <fullName evidence="1">GNAT family N-acetyltransferase</fullName>
    </submittedName>
</protein>
<comment type="caution">
    <text evidence="1">The sequence shown here is derived from an EMBL/GenBank/DDBJ whole genome shotgun (WGS) entry which is preliminary data.</text>
</comment>
<proteinExistence type="predicted"/>
<organism evidence="1 2">
    <name type="scientific">Caulobacter vibrioides</name>
    <name type="common">Caulobacter crescentus</name>
    <dbReference type="NCBI Taxonomy" id="155892"/>
    <lineage>
        <taxon>Bacteria</taxon>
        <taxon>Pseudomonadati</taxon>
        <taxon>Pseudomonadota</taxon>
        <taxon>Alphaproteobacteria</taxon>
        <taxon>Caulobacterales</taxon>
        <taxon>Caulobacteraceae</taxon>
        <taxon>Caulobacter</taxon>
    </lineage>
</organism>
<dbReference type="Proteomes" id="UP000215616">
    <property type="component" value="Unassembled WGS sequence"/>
</dbReference>